<dbReference type="Proteomes" id="UP001211513">
    <property type="component" value="Chromosome"/>
</dbReference>
<proteinExistence type="predicted"/>
<accession>A0AAJ5UHX9</accession>
<dbReference type="EMBL" id="CP109886">
    <property type="protein sequence ID" value="WCF27429.1"/>
    <property type="molecule type" value="Genomic_DNA"/>
</dbReference>
<name>A0AAJ5UHX9_XYLFS</name>
<evidence type="ECO:0000313" key="2">
    <source>
        <dbReference type="Proteomes" id="UP001211513"/>
    </source>
</evidence>
<sequence length="57" mass="6248">MSRSSVGVLQLWRVWRGYVGLEIRFRGDTGSGMVLGQRLTHCGDVPMRGQDAVGVLS</sequence>
<gene>
    <name evidence="1" type="ORF">OK117_07105</name>
</gene>
<reference evidence="1" key="1">
    <citation type="journal article" date="2022" name="Phytopathology">
        <title>Complete circularized genome resources of seven strains of Xylella fastidiosa subsp. fastidiosa using hybrid assembly reveals unknown plasmids.</title>
        <authorList>
            <person name="Velasco-Amo M.D.P."/>
            <person name="Arias-Giraldo L.F.F."/>
            <person name="Ecija M.R."/>
            <person name="De La Fuente L."/>
            <person name="Marco-Noales E."/>
            <person name="Moralejo E."/>
            <person name="Navas-Cort J.A."/>
            <person name="Landa B.B."/>
        </authorList>
    </citation>
    <scope>NUCLEOTIDE SEQUENCE</scope>
    <source>
        <strain evidence="1">CFBP8073</strain>
    </source>
</reference>
<dbReference type="AlphaFoldDB" id="A0AAJ5UHX9"/>
<evidence type="ECO:0000313" key="1">
    <source>
        <dbReference type="EMBL" id="WCF27429.1"/>
    </source>
</evidence>
<organism evidence="1 2">
    <name type="scientific">Xylella fastidiosa subsp. fastidiosa</name>
    <dbReference type="NCBI Taxonomy" id="644356"/>
    <lineage>
        <taxon>Bacteria</taxon>
        <taxon>Pseudomonadati</taxon>
        <taxon>Pseudomonadota</taxon>
        <taxon>Gammaproteobacteria</taxon>
        <taxon>Lysobacterales</taxon>
        <taxon>Lysobacteraceae</taxon>
        <taxon>Xylella</taxon>
    </lineage>
</organism>
<dbReference type="RefSeq" id="WP_155561237.1">
    <property type="nucleotide sequence ID" value="NZ_CP109886.1"/>
</dbReference>
<reference evidence="1" key="2">
    <citation type="submission" date="2022-10" db="EMBL/GenBank/DDBJ databases">
        <authorList>
            <person name="Landa B."/>
            <person name="Arias-Giraldo L.F."/>
            <person name="Roman-Ecija M."/>
            <person name="Velasco-Amo M.P."/>
            <person name="De La Fuente L."/>
            <person name="Marco-Noales E."/>
            <person name="Moralejo E."/>
        </authorList>
    </citation>
    <scope>NUCLEOTIDE SEQUENCE</scope>
    <source>
        <strain evidence="1">CFBP8073</strain>
    </source>
</reference>
<protein>
    <submittedName>
        <fullName evidence="1">Uncharacterized protein</fullName>
    </submittedName>
</protein>